<keyword evidence="2" id="KW-1185">Reference proteome</keyword>
<dbReference type="Proteomes" id="UP000673691">
    <property type="component" value="Unassembled WGS sequence"/>
</dbReference>
<dbReference type="EMBL" id="JAEFCI010011724">
    <property type="protein sequence ID" value="KAG5456453.1"/>
    <property type="molecule type" value="Genomic_DNA"/>
</dbReference>
<name>A0A8H7ZNW8_9FUNG</name>
<dbReference type="AlphaFoldDB" id="A0A8H7ZNW8"/>
<protein>
    <submittedName>
        <fullName evidence="1">Uncharacterized protein</fullName>
    </submittedName>
</protein>
<accession>A0A8H7ZNW8</accession>
<evidence type="ECO:0000313" key="2">
    <source>
        <dbReference type="Proteomes" id="UP000673691"/>
    </source>
</evidence>
<sequence length="167" mass="18247">MGATDSEHLRYFKLTIHEDCDDRDTAATDRVSWSEAKVKLRTEILIRALSAKRRAEAMKKLRDGENLFEDWDRAIGVIRAMSCGDRLICRVETVVSDVGAGRSASFLAGEAAPGNAKAVKDGRGAEQNTKGDIDELTRQMGTLRLDLNRLLATAALAGEASIRPLMA</sequence>
<gene>
    <name evidence="1" type="ORF">BJ554DRAFT_3806</name>
</gene>
<organism evidence="1 2">
    <name type="scientific">Olpidium bornovanus</name>
    <dbReference type="NCBI Taxonomy" id="278681"/>
    <lineage>
        <taxon>Eukaryota</taxon>
        <taxon>Fungi</taxon>
        <taxon>Fungi incertae sedis</taxon>
        <taxon>Olpidiomycota</taxon>
        <taxon>Olpidiomycotina</taxon>
        <taxon>Olpidiomycetes</taxon>
        <taxon>Olpidiales</taxon>
        <taxon>Olpidiaceae</taxon>
        <taxon>Olpidium</taxon>
    </lineage>
</organism>
<comment type="caution">
    <text evidence="1">The sequence shown here is derived from an EMBL/GenBank/DDBJ whole genome shotgun (WGS) entry which is preliminary data.</text>
</comment>
<evidence type="ECO:0000313" key="1">
    <source>
        <dbReference type="EMBL" id="KAG5456453.1"/>
    </source>
</evidence>
<reference evidence="1 2" key="1">
    <citation type="journal article" name="Sci. Rep.">
        <title>Genome-scale phylogenetic analyses confirm Olpidium as the closest living zoosporic fungus to the non-flagellated, terrestrial fungi.</title>
        <authorList>
            <person name="Chang Y."/>
            <person name="Rochon D."/>
            <person name="Sekimoto S."/>
            <person name="Wang Y."/>
            <person name="Chovatia M."/>
            <person name="Sandor L."/>
            <person name="Salamov A."/>
            <person name="Grigoriev I.V."/>
            <person name="Stajich J.E."/>
            <person name="Spatafora J.W."/>
        </authorList>
    </citation>
    <scope>NUCLEOTIDE SEQUENCE [LARGE SCALE GENOMIC DNA]</scope>
    <source>
        <strain evidence="1">S191</strain>
    </source>
</reference>
<proteinExistence type="predicted"/>